<feature type="transmembrane region" description="Helical" evidence="9">
    <location>
        <begin position="399"/>
        <end position="424"/>
    </location>
</feature>
<evidence type="ECO:0000256" key="9">
    <source>
        <dbReference type="SAM" id="Phobius"/>
    </source>
</evidence>
<evidence type="ECO:0000256" key="4">
    <source>
        <dbReference type="ARBA" id="ARBA00022448"/>
    </source>
</evidence>
<keyword evidence="6 9" id="KW-0812">Transmembrane</keyword>
<comment type="similarity">
    <text evidence="3">Belongs to the amino acid-polyamine-organocation (APC) superfamily.</text>
</comment>
<evidence type="ECO:0000313" key="11">
    <source>
        <dbReference type="Proteomes" id="UP000465622"/>
    </source>
</evidence>
<feature type="transmembrane region" description="Helical" evidence="9">
    <location>
        <begin position="489"/>
        <end position="511"/>
    </location>
</feature>
<feature type="transmembrane region" description="Helical" evidence="9">
    <location>
        <begin position="373"/>
        <end position="393"/>
    </location>
</feature>
<evidence type="ECO:0000256" key="5">
    <source>
        <dbReference type="ARBA" id="ARBA00022475"/>
    </source>
</evidence>
<dbReference type="Proteomes" id="UP000465622">
    <property type="component" value="Chromosome"/>
</dbReference>
<feature type="transmembrane region" description="Helical" evidence="9">
    <location>
        <begin position="82"/>
        <end position="104"/>
    </location>
</feature>
<feature type="transmembrane region" description="Helical" evidence="9">
    <location>
        <begin position="270"/>
        <end position="292"/>
    </location>
</feature>
<dbReference type="InterPro" id="IPR050367">
    <property type="entry name" value="APC_superfamily"/>
</dbReference>
<feature type="transmembrane region" description="Helical" evidence="9">
    <location>
        <begin position="228"/>
        <end position="249"/>
    </location>
</feature>
<keyword evidence="5" id="KW-1003">Cell membrane</keyword>
<dbReference type="PIRSF" id="PIRSF006060">
    <property type="entry name" value="AA_transporter"/>
    <property type="match status" value="1"/>
</dbReference>
<reference evidence="10 11" key="1">
    <citation type="journal article" date="2019" name="Emerg. Microbes Infect.">
        <title>Comprehensive subspecies identification of 175 nontuberculous mycobacteria species based on 7547 genomic profiles.</title>
        <authorList>
            <person name="Matsumoto Y."/>
            <person name="Kinjo T."/>
            <person name="Motooka D."/>
            <person name="Nabeya D."/>
            <person name="Jung N."/>
            <person name="Uechi K."/>
            <person name="Horii T."/>
            <person name="Iida T."/>
            <person name="Fujita J."/>
            <person name="Nakamura S."/>
        </authorList>
    </citation>
    <scope>NUCLEOTIDE SEQUENCE [LARGE SCALE GENOMIC DNA]</scope>
    <source>
        <strain evidence="10 11">JCM 12375</strain>
    </source>
</reference>
<evidence type="ECO:0000256" key="2">
    <source>
        <dbReference type="ARBA" id="ARBA00004651"/>
    </source>
</evidence>
<dbReference type="EMBL" id="AP022567">
    <property type="protein sequence ID" value="BBX33042.1"/>
    <property type="molecule type" value="Genomic_DNA"/>
</dbReference>
<gene>
    <name evidence="10" type="ORF">MMAGJ_23240</name>
</gene>
<comment type="subcellular location">
    <subcellularLocation>
        <location evidence="2">Cell membrane</location>
        <topology evidence="2">Multi-pass membrane protein</topology>
    </subcellularLocation>
</comment>
<evidence type="ECO:0000256" key="7">
    <source>
        <dbReference type="ARBA" id="ARBA00022989"/>
    </source>
</evidence>
<evidence type="ECO:0000256" key="1">
    <source>
        <dbReference type="ARBA" id="ARBA00002249"/>
    </source>
</evidence>
<feature type="transmembrane region" description="Helical" evidence="9">
    <location>
        <begin position="312"/>
        <end position="334"/>
    </location>
</feature>
<keyword evidence="4" id="KW-0813">Transport</keyword>
<comment type="function">
    <text evidence="1">Probable amino-acid or metabolite transport protein.</text>
</comment>
<evidence type="ECO:0000256" key="8">
    <source>
        <dbReference type="ARBA" id="ARBA00023136"/>
    </source>
</evidence>
<keyword evidence="11" id="KW-1185">Reference proteome</keyword>
<dbReference type="Pfam" id="PF13520">
    <property type="entry name" value="AA_permease_2"/>
    <property type="match status" value="1"/>
</dbReference>
<feature type="transmembrane region" description="Helical" evidence="9">
    <location>
        <begin position="445"/>
        <end position="469"/>
    </location>
</feature>
<evidence type="ECO:0000256" key="6">
    <source>
        <dbReference type="ARBA" id="ARBA00022692"/>
    </source>
</evidence>
<name>A0ABN5Y825_MYCME</name>
<proteinExistence type="inferred from homology"/>
<dbReference type="PANTHER" id="PTHR42770:SF15">
    <property type="entry name" value="GLUTAMATE_GAMMA-AMINOBUTYRATE ANTIPORTER-RELATED"/>
    <property type="match status" value="1"/>
</dbReference>
<feature type="transmembrane region" description="Helical" evidence="9">
    <location>
        <begin position="198"/>
        <end position="216"/>
    </location>
</feature>
<feature type="transmembrane region" description="Helical" evidence="9">
    <location>
        <begin position="168"/>
        <end position="186"/>
    </location>
</feature>
<accession>A0ABN5Y825</accession>
<feature type="transmembrane region" description="Helical" evidence="9">
    <location>
        <begin position="57"/>
        <end position="76"/>
    </location>
</feature>
<dbReference type="PANTHER" id="PTHR42770">
    <property type="entry name" value="AMINO ACID TRANSPORTER-RELATED"/>
    <property type="match status" value="1"/>
</dbReference>
<keyword evidence="7 9" id="KW-1133">Transmembrane helix</keyword>
<organism evidence="10 11">
    <name type="scientific">Mycolicibacterium mageritense</name>
    <name type="common">Mycobacterium mageritense</name>
    <dbReference type="NCBI Taxonomy" id="53462"/>
    <lineage>
        <taxon>Bacteria</taxon>
        <taxon>Bacillati</taxon>
        <taxon>Actinomycetota</taxon>
        <taxon>Actinomycetes</taxon>
        <taxon>Mycobacteriales</taxon>
        <taxon>Mycobacteriaceae</taxon>
        <taxon>Mycolicibacterium</taxon>
    </lineage>
</organism>
<protein>
    <submittedName>
        <fullName evidence="10">Amino acid permease</fullName>
    </submittedName>
</protein>
<dbReference type="Gene3D" id="1.20.1740.10">
    <property type="entry name" value="Amino acid/polyamine transporter I"/>
    <property type="match status" value="1"/>
</dbReference>
<keyword evidence="8 9" id="KW-0472">Membrane</keyword>
<feature type="transmembrane region" description="Helical" evidence="9">
    <location>
        <begin position="125"/>
        <end position="148"/>
    </location>
</feature>
<evidence type="ECO:0000313" key="10">
    <source>
        <dbReference type="EMBL" id="BBX33042.1"/>
    </source>
</evidence>
<evidence type="ECO:0000256" key="3">
    <source>
        <dbReference type="ARBA" id="ARBA00009523"/>
    </source>
</evidence>
<sequence length="538" mass="57015">MTENNVLQLQARGVTVGAITFTLQNRGSTVEPQVESQTAQADREVKHLKKTLGRLDIVFLIVAAVVSIEALGQVSGFGAETFTWALVLAVFFLVPYGLIFAETGAAFTGEGGVYVWCRKAFGRPAAAIASLLTWVTQPVWVGGSMAFIASEAWSTYVMHFEHGSAADYGFKLVFIWLTVLAAIISLRHGKWIPNIGAILKIAFLLMFLVTTVIYAVRNGVAGLSASDFAPTMGGLLGVTPLLLFSYLGFESGNSAAGEMKNPARDVPFAIARSAGIAAAAYLLPIFAILIVLPADQITGIGGLMEAVSTVFSVYGSAAPAMLTVTGIIFAIVLMTQGSAWMIISDRMQAMAAADGAFFGGFFGRFHPQLGTPVRVNLLSGVVATVFCLVAMQVTGSSAAIFGVVLSISISTFLLSYVIAIPAAVRLRTRFPDVPRPFRVPTGNAGFRALGALCFAWVALGSWVAVFPGTLERLFGLDYDFVDTWGVSQLTFEVFTLGTLVVLGLLGAVGYLRARPVRAERPVSAPLEGTLPGKEAAQL</sequence>
<dbReference type="InterPro" id="IPR002293">
    <property type="entry name" value="AA/rel_permease1"/>
</dbReference>